<dbReference type="EMBL" id="QUZT01000010">
    <property type="protein sequence ID" value="TFY94580.1"/>
    <property type="molecule type" value="Genomic_DNA"/>
</dbReference>
<dbReference type="OrthoDB" id="932345at2"/>
<protein>
    <recommendedName>
        <fullName evidence="3">Methyltransferase domain-containing protein</fullName>
    </recommendedName>
</protein>
<keyword evidence="2" id="KW-1185">Reference proteome</keyword>
<evidence type="ECO:0000313" key="1">
    <source>
        <dbReference type="EMBL" id="TFY94580.1"/>
    </source>
</evidence>
<dbReference type="InterPro" id="IPR029063">
    <property type="entry name" value="SAM-dependent_MTases_sf"/>
</dbReference>
<gene>
    <name evidence="1" type="ORF">DYL61_07695</name>
</gene>
<proteinExistence type="predicted"/>
<evidence type="ECO:0000313" key="2">
    <source>
        <dbReference type="Proteomes" id="UP000297734"/>
    </source>
</evidence>
<evidence type="ECO:0008006" key="3">
    <source>
        <dbReference type="Google" id="ProtNLM"/>
    </source>
</evidence>
<sequence>MKKLLRTIYLKIRDLPVIGALAQQVLAFVRNRNQGATRAVNWEQAQQVGSLAERLEVVEQLVKAQANAIAGLNNASKNLKREQLEWKSALGKSERHQSARTEFVRDEIMFELRKVLKVKPSAAPGEGAKQSTIPARILPHVQLGNQPVRINVGCGHIPHPDKLNVDVRELPGVDIVSGAENLPFEPDTVELIYAAHLLEHFPRRYLLDVLLPHWHSILKSDGTLQLVVPDSQAMLASYQRGEMSFDTFAEVTFGKQDYDGDFHYAMYSPDTLSQLLREAGFGHLEVLAADRVNGDCREMEVTARKLGA</sequence>
<reference evidence="1 2" key="1">
    <citation type="journal article" date="2019" name="Syst. Appl. Microbiol.">
        <title>New species of pathogenic Pseudomonas isolated from citrus in Tunisia: Proposal of Pseudomonas kairouanensis sp. nov. and Pseudomonas nabeulensis sp. nov.</title>
        <authorList>
            <person name="Oueslati M."/>
            <person name="Mulet M."/>
            <person name="Gomila M."/>
            <person name="Berge O."/>
            <person name="Hajlaoui M.R."/>
            <person name="Lalucat J."/>
            <person name="Sadfi-Zouaoui N."/>
            <person name="Garcia-Valdes E."/>
        </authorList>
    </citation>
    <scope>NUCLEOTIDE SEQUENCE [LARGE SCALE GENOMIC DNA]</scope>
    <source>
        <strain evidence="1 2">E10B</strain>
    </source>
</reference>
<dbReference type="AlphaFoldDB" id="A0A4Z0B7A1"/>
<name>A0A4Z0B7A1_9PSED</name>
<organism evidence="1 2">
    <name type="scientific">Pseudomonas nabeulensis</name>
    <dbReference type="NCBI Taxonomy" id="2293833"/>
    <lineage>
        <taxon>Bacteria</taxon>
        <taxon>Pseudomonadati</taxon>
        <taxon>Pseudomonadota</taxon>
        <taxon>Gammaproteobacteria</taxon>
        <taxon>Pseudomonadales</taxon>
        <taxon>Pseudomonadaceae</taxon>
        <taxon>Pseudomonas</taxon>
    </lineage>
</organism>
<dbReference type="SUPFAM" id="SSF53335">
    <property type="entry name" value="S-adenosyl-L-methionine-dependent methyltransferases"/>
    <property type="match status" value="1"/>
</dbReference>
<accession>A0A4Z0B7A1</accession>
<dbReference type="Gene3D" id="3.40.50.150">
    <property type="entry name" value="Vaccinia Virus protein VP39"/>
    <property type="match status" value="1"/>
</dbReference>
<dbReference type="RefSeq" id="WP_095014214.1">
    <property type="nucleotide sequence ID" value="NZ_QUZT01000010.1"/>
</dbReference>
<comment type="caution">
    <text evidence="1">The sequence shown here is derived from an EMBL/GenBank/DDBJ whole genome shotgun (WGS) entry which is preliminary data.</text>
</comment>
<dbReference type="Proteomes" id="UP000297734">
    <property type="component" value="Unassembled WGS sequence"/>
</dbReference>